<dbReference type="Pfam" id="PF13434">
    <property type="entry name" value="Lys_Orn_oxgnase"/>
    <property type="match status" value="1"/>
</dbReference>
<name>A0ABS9JCN0_9ACTN</name>
<evidence type="ECO:0000256" key="14">
    <source>
        <dbReference type="ARBA" id="ARBA00032738"/>
    </source>
</evidence>
<proteinExistence type="inferred from homology"/>
<organism evidence="17 18">
    <name type="scientific">Streptomyces tricolor</name>
    <dbReference type="NCBI Taxonomy" id="68277"/>
    <lineage>
        <taxon>Bacteria</taxon>
        <taxon>Bacillati</taxon>
        <taxon>Actinomycetota</taxon>
        <taxon>Actinomycetes</taxon>
        <taxon>Kitasatosporales</taxon>
        <taxon>Streptomycetaceae</taxon>
        <taxon>Streptomyces</taxon>
        <taxon>Streptomyces violaceoruber group</taxon>
    </lineage>
</organism>
<evidence type="ECO:0000256" key="1">
    <source>
        <dbReference type="ARBA" id="ARBA00001974"/>
    </source>
</evidence>
<keyword evidence="6" id="KW-0285">Flavoprotein</keyword>
<evidence type="ECO:0000256" key="6">
    <source>
        <dbReference type="ARBA" id="ARBA00022630"/>
    </source>
</evidence>
<evidence type="ECO:0000256" key="10">
    <source>
        <dbReference type="ARBA" id="ARBA00023033"/>
    </source>
</evidence>
<dbReference type="Proteomes" id="UP001299012">
    <property type="component" value="Unassembled WGS sequence"/>
</dbReference>
<dbReference type="Gene3D" id="3.50.50.60">
    <property type="entry name" value="FAD/NAD(P)-binding domain"/>
    <property type="match status" value="1"/>
</dbReference>
<comment type="similarity">
    <text evidence="3">Belongs to the lysine N(6)-hydroxylase/L-ornithine N(5)-oxygenase family.</text>
</comment>
<evidence type="ECO:0000256" key="16">
    <source>
        <dbReference type="SAM" id="MobiDB-lite"/>
    </source>
</evidence>
<dbReference type="PANTHER" id="PTHR42802:SF1">
    <property type="entry name" value="L-ORNITHINE N(5)-MONOOXYGENASE"/>
    <property type="match status" value="1"/>
</dbReference>
<accession>A0ABS9JCN0</accession>
<evidence type="ECO:0000313" key="17">
    <source>
        <dbReference type="EMBL" id="MCG0063323.1"/>
    </source>
</evidence>
<keyword evidence="18" id="KW-1185">Reference proteome</keyword>
<feature type="region of interest" description="Disordered" evidence="16">
    <location>
        <begin position="427"/>
        <end position="446"/>
    </location>
</feature>
<protein>
    <recommendedName>
        <fullName evidence="5">L-lysine N6-monooxygenase MbtG</fullName>
        <ecNumber evidence="4">1.14.13.59</ecNumber>
    </recommendedName>
    <alternativeName>
        <fullName evidence="14">Lysine 6-N-hydroxylase</fullName>
    </alternativeName>
    <alternativeName>
        <fullName evidence="13">Lysine N6-hydroxylase</fullName>
    </alternativeName>
    <alternativeName>
        <fullName evidence="11">Lysine-N-oxygenase</fullName>
    </alternativeName>
    <alternativeName>
        <fullName evidence="12">Mycobactin synthase protein G</fullName>
    </alternativeName>
</protein>
<dbReference type="EMBL" id="JAKKZF010000020">
    <property type="protein sequence ID" value="MCG0063323.1"/>
    <property type="molecule type" value="Genomic_DNA"/>
</dbReference>
<comment type="pathway">
    <text evidence="2">Siderophore biosynthesis.</text>
</comment>
<evidence type="ECO:0000256" key="8">
    <source>
        <dbReference type="ARBA" id="ARBA00022857"/>
    </source>
</evidence>
<dbReference type="InterPro" id="IPR025700">
    <property type="entry name" value="Lys/Orn_oxygenase"/>
</dbReference>
<keyword evidence="8" id="KW-0521">NADP</keyword>
<evidence type="ECO:0000256" key="13">
    <source>
        <dbReference type="ARBA" id="ARBA00032493"/>
    </source>
</evidence>
<dbReference type="RefSeq" id="WP_086697100.1">
    <property type="nucleotide sequence ID" value="NZ_JAKKZF010000020.1"/>
</dbReference>
<reference evidence="17 18" key="1">
    <citation type="submission" date="2022-01" db="EMBL/GenBank/DDBJ databases">
        <title>Draft Genome Sequences of Seven Type Strains of the Genus Streptomyces.</title>
        <authorList>
            <person name="Aziz S."/>
            <person name="Coretto E."/>
            <person name="Chronakova A."/>
            <person name="Sproer C."/>
            <person name="Huber K."/>
            <person name="Nouioui I."/>
            <person name="Gross H."/>
        </authorList>
    </citation>
    <scope>NUCLEOTIDE SEQUENCE [LARGE SCALE GENOMIC DNA]</scope>
    <source>
        <strain evidence="17 18">DSM 41685</strain>
    </source>
</reference>
<evidence type="ECO:0000256" key="7">
    <source>
        <dbReference type="ARBA" id="ARBA00022827"/>
    </source>
</evidence>
<dbReference type="InterPro" id="IPR036188">
    <property type="entry name" value="FAD/NAD-bd_sf"/>
</dbReference>
<sequence>MTRLAGHAPTAQHSPESEVRDVTGIGFGAANLALAVALHESGAGDRALFLEKQKEFGWHRGMLIEGSSLQVSFLKDIATMRNPTSDFGFLSYLQEKGRLVDFINQHTLLPSRIEYHDYLQWAADRLGHMVEYGVEATGVRPVTDAGEVVALDVLAGDRVVTRTRNLVIASGLRPRLPEGAETGERVWHSSQLLHRLPAFDERPPRRAVVVGAGQSAAEVAAHLMERYPQAEVCAVFSRYGYSVADSSPFANRVFDPAAVDDFYFAPPEVKQAIMRYHGGTNYAVVDEDVLQGLYRRQYEQKVTGTPRLRVMNASRLVSVEPRGETAAVRVEFLPTGEHADLDADLVVYATGYRSADPAELLGGVAGSLRRDAAGQVLIGRDYRLSTTGDFRCGIYVQGATEATHGIASTLLSMVAVRAGEIAQSIIGGRRDPDRTAGTKAVAGNRG</sequence>
<evidence type="ECO:0000256" key="2">
    <source>
        <dbReference type="ARBA" id="ARBA00004924"/>
    </source>
</evidence>
<evidence type="ECO:0000256" key="12">
    <source>
        <dbReference type="ARBA" id="ARBA00031158"/>
    </source>
</evidence>
<comment type="cofactor">
    <cofactor evidence="1">
        <name>FAD</name>
        <dbReference type="ChEBI" id="CHEBI:57692"/>
    </cofactor>
</comment>
<evidence type="ECO:0000256" key="3">
    <source>
        <dbReference type="ARBA" id="ARBA00007588"/>
    </source>
</evidence>
<dbReference type="PRINTS" id="PR00411">
    <property type="entry name" value="PNDRDTASEI"/>
</dbReference>
<dbReference type="EC" id="1.14.13.59" evidence="4"/>
<evidence type="ECO:0000256" key="5">
    <source>
        <dbReference type="ARBA" id="ARBA00016406"/>
    </source>
</evidence>
<keyword evidence="9" id="KW-0560">Oxidoreductase</keyword>
<dbReference type="PANTHER" id="PTHR42802">
    <property type="entry name" value="MONOOXYGENASE"/>
    <property type="match status" value="1"/>
</dbReference>
<evidence type="ECO:0000256" key="15">
    <source>
        <dbReference type="ARBA" id="ARBA00048407"/>
    </source>
</evidence>
<comment type="catalytic activity">
    <reaction evidence="15">
        <text>L-lysine + NADPH + O2 = N(6)-hydroxy-L-lysine + NADP(+) + H2O</text>
        <dbReference type="Rhea" id="RHEA:23228"/>
        <dbReference type="ChEBI" id="CHEBI:15377"/>
        <dbReference type="ChEBI" id="CHEBI:15379"/>
        <dbReference type="ChEBI" id="CHEBI:32551"/>
        <dbReference type="ChEBI" id="CHEBI:57783"/>
        <dbReference type="ChEBI" id="CHEBI:57820"/>
        <dbReference type="ChEBI" id="CHEBI:58349"/>
        <dbReference type="EC" id="1.14.13.59"/>
    </reaction>
</comment>
<evidence type="ECO:0000256" key="9">
    <source>
        <dbReference type="ARBA" id="ARBA00023002"/>
    </source>
</evidence>
<comment type="caution">
    <text evidence="17">The sequence shown here is derived from an EMBL/GenBank/DDBJ whole genome shotgun (WGS) entry which is preliminary data.</text>
</comment>
<keyword evidence="7" id="KW-0274">FAD</keyword>
<evidence type="ECO:0000256" key="4">
    <source>
        <dbReference type="ARBA" id="ARBA00013076"/>
    </source>
</evidence>
<gene>
    <name evidence="17" type="ORF">L0F81_08515</name>
</gene>
<evidence type="ECO:0000256" key="11">
    <source>
        <dbReference type="ARBA" id="ARBA00029939"/>
    </source>
</evidence>
<evidence type="ECO:0000313" key="18">
    <source>
        <dbReference type="Proteomes" id="UP001299012"/>
    </source>
</evidence>
<keyword evidence="10" id="KW-0503">Monooxygenase</keyword>
<dbReference type="SUPFAM" id="SSF51905">
    <property type="entry name" value="FAD/NAD(P)-binding domain"/>
    <property type="match status" value="2"/>
</dbReference>